<dbReference type="Proteomes" id="UP000237481">
    <property type="component" value="Unassembled WGS sequence"/>
</dbReference>
<dbReference type="GO" id="GO:0004065">
    <property type="term" value="F:arylsulfatase activity"/>
    <property type="evidence" value="ECO:0007669"/>
    <property type="project" value="UniProtKB-UniRule"/>
</dbReference>
<dbReference type="GO" id="GO:0005539">
    <property type="term" value="F:glycosaminoglycan binding"/>
    <property type="evidence" value="ECO:0007669"/>
    <property type="project" value="TreeGrafter"/>
</dbReference>
<evidence type="ECO:0000256" key="3">
    <source>
        <dbReference type="ARBA" id="ARBA00022801"/>
    </source>
</evidence>
<comment type="similarity">
    <text evidence="1 5">Belongs to the sulfatase family.</text>
</comment>
<dbReference type="InterPro" id="IPR000917">
    <property type="entry name" value="Sulfatase_N"/>
</dbReference>
<dbReference type="Gene3D" id="3.40.720.10">
    <property type="entry name" value="Alkaline Phosphatase, subunit A"/>
    <property type="match status" value="1"/>
</dbReference>
<feature type="chain" id="PRO_5015752126" description="Arylsulfatase" evidence="7">
    <location>
        <begin position="20"/>
        <end position="579"/>
    </location>
</feature>
<gene>
    <name evidence="9" type="ORF">TPAR_06257</name>
</gene>
<dbReference type="EC" id="3.1.6.1" evidence="5"/>
<keyword evidence="2 7" id="KW-0732">Signal</keyword>
<feature type="modified residue" description="3-oxoalanine (Cys)" evidence="6">
    <location>
        <position position="76"/>
    </location>
</feature>
<dbReference type="FunFam" id="3.40.720.10:FF:000051">
    <property type="entry name" value="Arylsulfatase"/>
    <property type="match status" value="1"/>
</dbReference>
<keyword evidence="4" id="KW-0325">Glycoprotein</keyword>
<dbReference type="GO" id="GO:0018958">
    <property type="term" value="P:phenol-containing compound metabolic process"/>
    <property type="evidence" value="ECO:0007669"/>
    <property type="project" value="InterPro"/>
</dbReference>
<dbReference type="GO" id="GO:0008449">
    <property type="term" value="F:N-acetylglucosamine-6-sulfatase activity"/>
    <property type="evidence" value="ECO:0007669"/>
    <property type="project" value="TreeGrafter"/>
</dbReference>
<dbReference type="CDD" id="cd16147">
    <property type="entry name" value="G6S"/>
    <property type="match status" value="1"/>
</dbReference>
<evidence type="ECO:0000256" key="1">
    <source>
        <dbReference type="ARBA" id="ARBA00008779"/>
    </source>
</evidence>
<dbReference type="OrthoDB" id="96314at2759"/>
<dbReference type="PIRSF" id="PIRSF000972">
    <property type="entry name" value="Arylsulf_plant"/>
    <property type="match status" value="1"/>
</dbReference>
<dbReference type="PANTHER" id="PTHR43108">
    <property type="entry name" value="N-ACETYLGLUCOSAMINE-6-SULFATASE FAMILY MEMBER"/>
    <property type="match status" value="1"/>
</dbReference>
<dbReference type="PANTHER" id="PTHR43108:SF8">
    <property type="entry name" value="SD21168P"/>
    <property type="match status" value="1"/>
</dbReference>
<comment type="caution">
    <text evidence="9">The sequence shown here is derived from an EMBL/GenBank/DDBJ whole genome shotgun (WGS) entry which is preliminary data.</text>
</comment>
<evidence type="ECO:0000256" key="6">
    <source>
        <dbReference type="PIRSR" id="PIRSR000972-50"/>
    </source>
</evidence>
<reference evidence="9 10" key="1">
    <citation type="submission" date="2018-01" db="EMBL/GenBank/DDBJ databases">
        <title>Harnessing the power of phylogenomics to disentangle the directionality and signatures of interkingdom host jumping in the parasitic fungal genus Tolypocladium.</title>
        <authorList>
            <person name="Quandt C.A."/>
            <person name="Patterson W."/>
            <person name="Spatafora J.W."/>
        </authorList>
    </citation>
    <scope>NUCLEOTIDE SEQUENCE [LARGE SCALE GENOMIC DNA]</scope>
    <source>
        <strain evidence="9 10">NRBC 100945</strain>
    </source>
</reference>
<dbReference type="AlphaFoldDB" id="A0A2S4KTN3"/>
<evidence type="ECO:0000256" key="5">
    <source>
        <dbReference type="PIRNR" id="PIRNR000972"/>
    </source>
</evidence>
<keyword evidence="3 5" id="KW-0378">Hydrolase</keyword>
<dbReference type="EMBL" id="PKSG01000679">
    <property type="protein sequence ID" value="POR33559.1"/>
    <property type="molecule type" value="Genomic_DNA"/>
</dbReference>
<dbReference type="InterPro" id="IPR012083">
    <property type="entry name" value="Arylsulfatase"/>
</dbReference>
<keyword evidence="10" id="KW-1185">Reference proteome</keyword>
<dbReference type="InterPro" id="IPR024607">
    <property type="entry name" value="Sulfatase_CS"/>
</dbReference>
<comment type="catalytic activity">
    <reaction evidence="5">
        <text>an aryl sulfate + H2O = a phenol + sulfate + H(+)</text>
        <dbReference type="Rhea" id="RHEA:17261"/>
        <dbReference type="ChEBI" id="CHEBI:15377"/>
        <dbReference type="ChEBI" id="CHEBI:15378"/>
        <dbReference type="ChEBI" id="CHEBI:16189"/>
        <dbReference type="ChEBI" id="CHEBI:33853"/>
        <dbReference type="ChEBI" id="CHEBI:140317"/>
        <dbReference type="EC" id="3.1.6.1"/>
    </reaction>
</comment>
<evidence type="ECO:0000313" key="10">
    <source>
        <dbReference type="Proteomes" id="UP000237481"/>
    </source>
</evidence>
<evidence type="ECO:0000256" key="7">
    <source>
        <dbReference type="SAM" id="SignalP"/>
    </source>
</evidence>
<evidence type="ECO:0000259" key="8">
    <source>
        <dbReference type="Pfam" id="PF00884"/>
    </source>
</evidence>
<protein>
    <recommendedName>
        <fullName evidence="5">Arylsulfatase</fullName>
        <shortName evidence="5">AS</shortName>
        <ecNumber evidence="5">3.1.6.1</ecNumber>
    </recommendedName>
    <alternativeName>
        <fullName evidence="5">Aryl-sulfate sulphohydrolase</fullName>
    </alternativeName>
</protein>
<dbReference type="STRING" id="94208.A0A2S4KTN3"/>
<dbReference type="InterPro" id="IPR017850">
    <property type="entry name" value="Alkaline_phosphatase_core_sf"/>
</dbReference>
<organism evidence="9 10">
    <name type="scientific">Tolypocladium paradoxum</name>
    <dbReference type="NCBI Taxonomy" id="94208"/>
    <lineage>
        <taxon>Eukaryota</taxon>
        <taxon>Fungi</taxon>
        <taxon>Dikarya</taxon>
        <taxon>Ascomycota</taxon>
        <taxon>Pezizomycotina</taxon>
        <taxon>Sordariomycetes</taxon>
        <taxon>Hypocreomycetidae</taxon>
        <taxon>Hypocreales</taxon>
        <taxon>Ophiocordycipitaceae</taxon>
        <taxon>Tolypocladium</taxon>
    </lineage>
</organism>
<sequence length="579" mass="64756">MALPVFILAALFLALHAMGGSPKDHGQGQKKPNFIFIMTDDQDLLLDSLEYQPVVQKQFVQKGTWFKKHFCTIAICCPSRVSLLTGRAAHNTNVTDVSPPYGGYGKFVAEGLNENYLPVWLQAAGYNTYYTGKLMNGQSIGTYNKPFAAGWTRSDFLLDPYTYIYNNASMTLDNGPFKFYAGQYSTDLIANRSVEFLGDAITAGKPFFLGISPIGPHSETVIGDTGAEFKAPVPADRHKDLFPGVKVPRTPSFNPNFPGSVNYFATLPKLTDDQVKYNDDFYRRRLQSLQAVDDLITSVISKLEAHPDVLANTYLFYTSDNGFHISQHRLPPGKTCNKEEDINIPFLARGPGIAAGKVATFPTSHTDLVPTFFELAGIPLHENFDGEPIPLTAKSKRAKEPKNEHVNVEFWGQGTAEGTVYNNLGSQFFAKNTYKTVRVVSKHYDFSYSVWCTNEHELYDIKTDPSQINNLYGFNSTTSGFRIPELTARLDTLLLTLKSCKGKVCRRPWEALFPSGEVQSLRDAMHKKYDSFFMEKQDKVTFSACRLGYITSAEGALKSIPYGLNDADRAFEARWEDWV</sequence>
<accession>A0A2S4KTN3</accession>
<evidence type="ECO:0000256" key="2">
    <source>
        <dbReference type="ARBA" id="ARBA00022729"/>
    </source>
</evidence>
<dbReference type="PROSITE" id="PS00523">
    <property type="entry name" value="SULFATASE_1"/>
    <property type="match status" value="1"/>
</dbReference>
<evidence type="ECO:0000313" key="9">
    <source>
        <dbReference type="EMBL" id="POR33559.1"/>
    </source>
</evidence>
<proteinExistence type="inferred from homology"/>
<evidence type="ECO:0000256" key="4">
    <source>
        <dbReference type="ARBA" id="ARBA00023180"/>
    </source>
</evidence>
<dbReference type="SUPFAM" id="SSF53649">
    <property type="entry name" value="Alkaline phosphatase-like"/>
    <property type="match status" value="1"/>
</dbReference>
<feature type="signal peptide" evidence="7">
    <location>
        <begin position="1"/>
        <end position="19"/>
    </location>
</feature>
<name>A0A2S4KTN3_9HYPO</name>
<dbReference type="Pfam" id="PF00884">
    <property type="entry name" value="Sulfatase"/>
    <property type="match status" value="1"/>
</dbReference>
<feature type="domain" description="Sulfatase N-terminal" evidence="8">
    <location>
        <begin position="32"/>
        <end position="378"/>
    </location>
</feature>
<comment type="PTM">
    <text evidence="6">The conversion to 3-oxoalanine (also known as C-formylglycine, FGly), of a serine or cysteine residue in prokaryotes and of a cysteine residue in eukaryotes, is critical for catalytic activity.</text>
</comment>